<dbReference type="GO" id="GO:0015562">
    <property type="term" value="F:efflux transmembrane transporter activity"/>
    <property type="evidence" value="ECO:0007669"/>
    <property type="project" value="InterPro"/>
</dbReference>
<reference evidence="10" key="1">
    <citation type="submission" date="2017-05" db="EMBL/GenBank/DDBJ databases">
        <authorList>
            <person name="Sharma S."/>
            <person name="Sidhu C."/>
            <person name="Pinnaka A.K."/>
        </authorList>
    </citation>
    <scope>NUCLEOTIDE SEQUENCE [LARGE SCALE GENOMIC DNA]</scope>
    <source>
        <strain evidence="10">AK93</strain>
    </source>
</reference>
<comment type="similarity">
    <text evidence="2">Belongs to the outer membrane factor (OMF) (TC 1.B.17) family.</text>
</comment>
<sequence>MRELTGRDHYALLSLTDHVPLHSPEPANLGYWQQRALEDNLQLSAARYAVQSSMENVGIQRAERYPTLDLTASAGRNDISGGTGLQQSQTSDELRVGIQLTAPLFRGGQLNSQVRQAQYQHTEALERLQALQRELHRATSDAYRGVESSIQRVQALDRARTSTQRALEAVEAGFMAGTRTSVEVLDAQRERFSAERNYRQARYDYLLNTLRLAQTVGALEPGLLSQINQLLETPTES</sequence>
<dbReference type="SUPFAM" id="SSF56954">
    <property type="entry name" value="Outer membrane efflux proteins (OEP)"/>
    <property type="match status" value="1"/>
</dbReference>
<dbReference type="Proteomes" id="UP000256763">
    <property type="component" value="Unassembled WGS sequence"/>
</dbReference>
<evidence type="ECO:0000256" key="8">
    <source>
        <dbReference type="SAM" id="Coils"/>
    </source>
</evidence>
<dbReference type="Pfam" id="PF02321">
    <property type="entry name" value="OEP"/>
    <property type="match status" value="1"/>
</dbReference>
<keyword evidence="5" id="KW-0812">Transmembrane</keyword>
<dbReference type="Gene3D" id="1.20.1600.10">
    <property type="entry name" value="Outer membrane efflux proteins (OEP)"/>
    <property type="match status" value="1"/>
</dbReference>
<dbReference type="GO" id="GO:1990281">
    <property type="term" value="C:efflux pump complex"/>
    <property type="evidence" value="ECO:0007669"/>
    <property type="project" value="TreeGrafter"/>
</dbReference>
<evidence type="ECO:0000256" key="6">
    <source>
        <dbReference type="ARBA" id="ARBA00023136"/>
    </source>
</evidence>
<evidence type="ECO:0000313" key="9">
    <source>
        <dbReference type="EMBL" id="RFA37425.1"/>
    </source>
</evidence>
<dbReference type="InterPro" id="IPR051906">
    <property type="entry name" value="TolC-like"/>
</dbReference>
<protein>
    <recommendedName>
        <fullName evidence="11">Type I secretion protein TolC</fullName>
    </recommendedName>
</protein>
<evidence type="ECO:0000256" key="1">
    <source>
        <dbReference type="ARBA" id="ARBA00004442"/>
    </source>
</evidence>
<evidence type="ECO:0000256" key="7">
    <source>
        <dbReference type="ARBA" id="ARBA00023237"/>
    </source>
</evidence>
<dbReference type="RefSeq" id="WP_116301762.1">
    <property type="nucleotide sequence ID" value="NZ_NFZV01000006.1"/>
</dbReference>
<evidence type="ECO:0000256" key="5">
    <source>
        <dbReference type="ARBA" id="ARBA00022692"/>
    </source>
</evidence>
<dbReference type="EMBL" id="NFZW01000007">
    <property type="protein sequence ID" value="RFA37425.1"/>
    <property type="molecule type" value="Genomic_DNA"/>
</dbReference>
<accession>A0A3E0WZJ3</accession>
<evidence type="ECO:0000256" key="2">
    <source>
        <dbReference type="ARBA" id="ARBA00007613"/>
    </source>
</evidence>
<proteinExistence type="inferred from homology"/>
<dbReference type="AlphaFoldDB" id="A0A3E0WZJ3"/>
<keyword evidence="4" id="KW-1134">Transmembrane beta strand</keyword>
<evidence type="ECO:0000256" key="4">
    <source>
        <dbReference type="ARBA" id="ARBA00022452"/>
    </source>
</evidence>
<organism evidence="9 10">
    <name type="scientific">Alkalilimnicola ehrlichii</name>
    <dbReference type="NCBI Taxonomy" id="351052"/>
    <lineage>
        <taxon>Bacteria</taxon>
        <taxon>Pseudomonadati</taxon>
        <taxon>Pseudomonadota</taxon>
        <taxon>Gammaproteobacteria</taxon>
        <taxon>Chromatiales</taxon>
        <taxon>Ectothiorhodospiraceae</taxon>
        <taxon>Alkalilimnicola</taxon>
    </lineage>
</organism>
<name>A0A3E0WZJ3_9GAMM</name>
<feature type="coiled-coil region" evidence="8">
    <location>
        <begin position="114"/>
        <end position="141"/>
    </location>
</feature>
<keyword evidence="8" id="KW-0175">Coiled coil</keyword>
<dbReference type="InterPro" id="IPR003423">
    <property type="entry name" value="OMP_efflux"/>
</dbReference>
<keyword evidence="10" id="KW-1185">Reference proteome</keyword>
<comment type="caution">
    <text evidence="9">The sequence shown here is derived from an EMBL/GenBank/DDBJ whole genome shotgun (WGS) entry which is preliminary data.</text>
</comment>
<dbReference type="GO" id="GO:0009279">
    <property type="term" value="C:cell outer membrane"/>
    <property type="evidence" value="ECO:0007669"/>
    <property type="project" value="UniProtKB-SubCell"/>
</dbReference>
<evidence type="ECO:0008006" key="11">
    <source>
        <dbReference type="Google" id="ProtNLM"/>
    </source>
</evidence>
<gene>
    <name evidence="9" type="ORF">CAL65_09045</name>
</gene>
<evidence type="ECO:0000313" key="10">
    <source>
        <dbReference type="Proteomes" id="UP000256763"/>
    </source>
</evidence>
<evidence type="ECO:0000256" key="3">
    <source>
        <dbReference type="ARBA" id="ARBA00022448"/>
    </source>
</evidence>
<keyword evidence="7" id="KW-0998">Cell outer membrane</keyword>
<comment type="subcellular location">
    <subcellularLocation>
        <location evidence="1">Cell outer membrane</location>
    </subcellularLocation>
</comment>
<keyword evidence="3" id="KW-0813">Transport</keyword>
<keyword evidence="6" id="KW-0472">Membrane</keyword>
<dbReference type="OrthoDB" id="9813458at2"/>
<dbReference type="GO" id="GO:0015288">
    <property type="term" value="F:porin activity"/>
    <property type="evidence" value="ECO:0007669"/>
    <property type="project" value="TreeGrafter"/>
</dbReference>
<dbReference type="PANTHER" id="PTHR30026:SF20">
    <property type="entry name" value="OUTER MEMBRANE PROTEIN TOLC"/>
    <property type="match status" value="1"/>
</dbReference>
<dbReference type="PANTHER" id="PTHR30026">
    <property type="entry name" value="OUTER MEMBRANE PROTEIN TOLC"/>
    <property type="match status" value="1"/>
</dbReference>